<evidence type="ECO:0000313" key="2">
    <source>
        <dbReference type="EMBL" id="EMY04717.1"/>
    </source>
</evidence>
<evidence type="ECO:0000313" key="3">
    <source>
        <dbReference type="Proteomes" id="UP000012329"/>
    </source>
</evidence>
<comment type="caution">
    <text evidence="2">The sequence shown here is derived from an EMBL/GenBank/DDBJ whole genome shotgun (WGS) entry which is preliminary data.</text>
</comment>
<proteinExistence type="predicted"/>
<protein>
    <recommendedName>
        <fullName evidence="1">HTH cro/C1-type domain-containing protein</fullName>
    </recommendedName>
</protein>
<feature type="domain" description="HTH cro/C1-type" evidence="1">
    <location>
        <begin position="14"/>
        <end position="68"/>
    </location>
</feature>
<dbReference type="AlphaFoldDB" id="A0A829D376"/>
<sequence length="127" mass="14416">MSKTETQNRINIALKFLKETRGFNQNQIAKKLAVTPGTITRLGNGENALTESMALLFEYIFGISSKWLIYGEGEMLFFPANIGDKEDIDFLHRIYNRKGMKILIESLLCLSDRDLAVIQVTVEKLNS</sequence>
<dbReference type="SUPFAM" id="SSF47413">
    <property type="entry name" value="lambda repressor-like DNA-binding domains"/>
    <property type="match status" value="1"/>
</dbReference>
<evidence type="ECO:0000259" key="1">
    <source>
        <dbReference type="PROSITE" id="PS50943"/>
    </source>
</evidence>
<dbReference type="PROSITE" id="PS50943">
    <property type="entry name" value="HTH_CROC1"/>
    <property type="match status" value="1"/>
</dbReference>
<gene>
    <name evidence="2" type="ORF">LEP1GSC029_1293</name>
</gene>
<dbReference type="EMBL" id="AFJL02000115">
    <property type="protein sequence ID" value="EMY04717.1"/>
    <property type="molecule type" value="Genomic_DNA"/>
</dbReference>
<accession>A0A829D376</accession>
<name>A0A829D376_LEPIR</name>
<organism evidence="2 3">
    <name type="scientific">Leptospira interrogans str. 2002000626</name>
    <dbReference type="NCBI Taxonomy" id="996803"/>
    <lineage>
        <taxon>Bacteria</taxon>
        <taxon>Pseudomonadati</taxon>
        <taxon>Spirochaetota</taxon>
        <taxon>Spirochaetia</taxon>
        <taxon>Leptospirales</taxon>
        <taxon>Leptospiraceae</taxon>
        <taxon>Leptospira</taxon>
    </lineage>
</organism>
<dbReference type="InterPro" id="IPR010982">
    <property type="entry name" value="Lambda_DNA-bd_dom_sf"/>
</dbReference>
<dbReference type="Proteomes" id="UP000012329">
    <property type="component" value="Unassembled WGS sequence"/>
</dbReference>
<dbReference type="Gene3D" id="1.10.260.40">
    <property type="entry name" value="lambda repressor-like DNA-binding domains"/>
    <property type="match status" value="1"/>
</dbReference>
<dbReference type="CDD" id="cd00093">
    <property type="entry name" value="HTH_XRE"/>
    <property type="match status" value="1"/>
</dbReference>
<dbReference type="InterPro" id="IPR001387">
    <property type="entry name" value="Cro/C1-type_HTH"/>
</dbReference>
<reference evidence="2 3" key="1">
    <citation type="submission" date="2013-02" db="EMBL/GenBank/DDBJ databases">
        <authorList>
            <person name="Harkins D.M."/>
            <person name="Durkin A.S."/>
            <person name="Brinkac L.M."/>
            <person name="Haft D.H."/>
            <person name="Selengut J.D."/>
            <person name="Sanka R."/>
            <person name="DePew J."/>
            <person name="Purushe J."/>
            <person name="Whelen A.C."/>
            <person name="Vinetz J.M."/>
            <person name="Sutton G.G."/>
            <person name="Nierman W.C."/>
            <person name="Fouts D.E."/>
        </authorList>
    </citation>
    <scope>NUCLEOTIDE SEQUENCE [LARGE SCALE GENOMIC DNA]</scope>
    <source>
        <strain evidence="2 3">2002000626</strain>
    </source>
</reference>
<dbReference type="GO" id="GO:0003677">
    <property type="term" value="F:DNA binding"/>
    <property type="evidence" value="ECO:0007669"/>
    <property type="project" value="InterPro"/>
</dbReference>